<dbReference type="PANTHER" id="PTHR39159">
    <property type="match status" value="1"/>
</dbReference>
<dbReference type="GO" id="GO:0016787">
    <property type="term" value="F:hydrolase activity"/>
    <property type="evidence" value="ECO:0007669"/>
    <property type="project" value="UniProtKB-KW"/>
</dbReference>
<keyword evidence="2" id="KW-0694">RNA-binding</keyword>
<dbReference type="Proteomes" id="UP000763484">
    <property type="component" value="Unassembled WGS sequence"/>
</dbReference>
<dbReference type="InterPro" id="IPR019307">
    <property type="entry name" value="RNA-bd_AU-1/RNase_E/G"/>
</dbReference>
<evidence type="ECO:0000256" key="1">
    <source>
        <dbReference type="ARBA" id="ARBA00022801"/>
    </source>
</evidence>
<organism evidence="4 5">
    <name type="scientific">Candidatus Acidifodinimicrobium mancum</name>
    <dbReference type="NCBI Taxonomy" id="2898728"/>
    <lineage>
        <taxon>Archaea</taxon>
        <taxon>Candidatus Parvarchaeota</taxon>
        <taxon>Candidatus Acidifodinimicrobiaceae</taxon>
        <taxon>Candidatus Acidifodinimicrobium</taxon>
    </lineage>
</organism>
<dbReference type="EMBL" id="JADFAQ010000022">
    <property type="protein sequence ID" value="MBE5728083.1"/>
    <property type="molecule type" value="Genomic_DNA"/>
</dbReference>
<reference evidence="4 5" key="1">
    <citation type="submission" date="2020-09" db="EMBL/GenBank/DDBJ databases">
        <title>Genomic characterization of a novel Parvarchaeota family in acid mine drainage sediments.</title>
        <authorList>
            <person name="Luo Z.-H."/>
        </authorList>
    </citation>
    <scope>NUCLEOTIDE SEQUENCE [LARGE SCALE GENOMIC DNA]</scope>
    <source>
        <strain evidence="4">TL1-5_bins.178</strain>
    </source>
</reference>
<sequence length="437" mass="49203">MKVKIRGIYSTAITKLLIDEGVEVTQANDAIKELFKIQSEDRPTVVIEDLETKAGVYVYGNDSDKVIQVLKKVCKSSFFYEEDIGKIYCGIIDSTDQKSKSIIISLNGDEKGVLDLKNFWGYVKQGSKILVQSKGSYDGKAMLSTQIRLFGDDLIIIKNGFTKMSRGIRSKEGKDKLYDIAKNLDLKDWGILWTQSAEDKDESVLKAELEDLIKQEKEISKKFEEADKPGLLYSGVKKYFVLISREDKYELDKIRGKAMPTITGHHSLKSAGYTILTDFAEEILGKVDEKQVADGISKTLSRYGPADKKLYKVIVTRPNGTSYRIEGISTDIVNDNGVKRMKVSVRGNWGSREYDLDPEKNILTVRSQESEERILTLGIEIFPKFAKLVDINMHVKITGQAAEAVDNEAISKMLKKGEITQELAKKLEEQFSAMEKV</sequence>
<evidence type="ECO:0000313" key="5">
    <source>
        <dbReference type="Proteomes" id="UP000763484"/>
    </source>
</evidence>
<dbReference type="PANTHER" id="PTHR39159:SF1">
    <property type="entry name" value="UPF0374 PROTEIN YGAC"/>
    <property type="match status" value="1"/>
</dbReference>
<dbReference type="InterPro" id="IPR050212">
    <property type="entry name" value="Ntdp-like"/>
</dbReference>
<accession>A0A8T3US65</accession>
<dbReference type="GO" id="GO:0003723">
    <property type="term" value="F:RNA binding"/>
    <property type="evidence" value="ECO:0007669"/>
    <property type="project" value="UniProtKB-KW"/>
</dbReference>
<evidence type="ECO:0000256" key="2">
    <source>
        <dbReference type="ARBA" id="ARBA00022884"/>
    </source>
</evidence>
<name>A0A8T3US65_9ARCH</name>
<gene>
    <name evidence="4" type="ORF">IHE50_01555</name>
</gene>
<proteinExistence type="predicted"/>
<protein>
    <submittedName>
        <fullName evidence="4">Ribonuclease E/G</fullName>
    </submittedName>
</protein>
<comment type="caution">
    <text evidence="4">The sequence shown here is derived from an EMBL/GenBank/DDBJ whole genome shotgun (WGS) entry which is preliminary data.</text>
</comment>
<dbReference type="Pfam" id="PF10150">
    <property type="entry name" value="RNase_E_G"/>
    <property type="match status" value="1"/>
</dbReference>
<keyword evidence="1" id="KW-0378">Hydrolase</keyword>
<feature type="domain" description="RNA-binding protein AU-1/Ribonuclease E/G" evidence="3">
    <location>
        <begin position="156"/>
        <end position="243"/>
    </location>
</feature>
<evidence type="ECO:0000313" key="4">
    <source>
        <dbReference type="EMBL" id="MBE5728083.1"/>
    </source>
</evidence>
<evidence type="ECO:0000259" key="3">
    <source>
        <dbReference type="Pfam" id="PF10150"/>
    </source>
</evidence>
<dbReference type="AlphaFoldDB" id="A0A8T3US65"/>